<evidence type="ECO:0000256" key="2">
    <source>
        <dbReference type="ARBA" id="ARBA00022491"/>
    </source>
</evidence>
<dbReference type="InterPro" id="IPR058236">
    <property type="entry name" value="Rex_actinobacterial-type"/>
</dbReference>
<dbReference type="AlphaFoldDB" id="A0A1T4Y5P1"/>
<evidence type="ECO:0000256" key="3">
    <source>
        <dbReference type="ARBA" id="ARBA00023015"/>
    </source>
</evidence>
<feature type="binding site" evidence="7">
    <location>
        <begin position="95"/>
        <end position="100"/>
    </location>
    <ligand>
        <name>NAD(+)</name>
        <dbReference type="ChEBI" id="CHEBI:57540"/>
    </ligand>
</feature>
<dbReference type="SUPFAM" id="SSF51735">
    <property type="entry name" value="NAD(P)-binding Rossmann-fold domains"/>
    <property type="match status" value="1"/>
</dbReference>
<feature type="DNA-binding region" description="H-T-H motif" evidence="7">
    <location>
        <begin position="21"/>
        <end position="60"/>
    </location>
</feature>
<evidence type="ECO:0000256" key="7">
    <source>
        <dbReference type="HAMAP-Rule" id="MF_01131"/>
    </source>
</evidence>
<dbReference type="NCBIfam" id="NF003989">
    <property type="entry name" value="PRK05472.1-3"/>
    <property type="match status" value="1"/>
</dbReference>
<dbReference type="NCBIfam" id="NF003992">
    <property type="entry name" value="PRK05472.2-1"/>
    <property type="match status" value="1"/>
</dbReference>
<evidence type="ECO:0000313" key="9">
    <source>
        <dbReference type="EMBL" id="SKA97127.1"/>
    </source>
</evidence>
<dbReference type="PANTHER" id="PTHR35786:SF1">
    <property type="entry name" value="REDOX-SENSING TRANSCRIPTIONAL REPRESSOR REX 1"/>
    <property type="match status" value="1"/>
</dbReference>
<keyword evidence="10" id="KW-1185">Reference proteome</keyword>
<dbReference type="NCBIfam" id="NF003996">
    <property type="entry name" value="PRK05472.2-5"/>
    <property type="match status" value="1"/>
</dbReference>
<keyword evidence="2 7" id="KW-0678">Repressor</keyword>
<keyword evidence="5 7" id="KW-0238">DNA-binding</keyword>
<comment type="similarity">
    <text evidence="7">Belongs to the transcriptional regulatory Rex family.</text>
</comment>
<dbReference type="EMBL" id="FUYC01000031">
    <property type="protein sequence ID" value="SKA97127.1"/>
    <property type="molecule type" value="Genomic_DNA"/>
</dbReference>
<dbReference type="HAMAP" id="MF_01131">
    <property type="entry name" value="Rex"/>
    <property type="match status" value="1"/>
</dbReference>
<dbReference type="GO" id="GO:0005737">
    <property type="term" value="C:cytoplasm"/>
    <property type="evidence" value="ECO:0007669"/>
    <property type="project" value="UniProtKB-SubCell"/>
</dbReference>
<dbReference type="SUPFAM" id="SSF46785">
    <property type="entry name" value="Winged helix' DNA-binding domain"/>
    <property type="match status" value="1"/>
</dbReference>
<dbReference type="Proteomes" id="UP000190027">
    <property type="component" value="Unassembled WGS sequence"/>
</dbReference>
<dbReference type="Gene3D" id="3.40.50.720">
    <property type="entry name" value="NAD(P)-binding Rossmann-like Domain"/>
    <property type="match status" value="1"/>
</dbReference>
<protein>
    <recommendedName>
        <fullName evidence="7">Redox-sensing transcriptional repressor Rex</fullName>
    </recommendedName>
</protein>
<evidence type="ECO:0000256" key="1">
    <source>
        <dbReference type="ARBA" id="ARBA00022490"/>
    </source>
</evidence>
<gene>
    <name evidence="7" type="primary">rex</name>
    <name evidence="9" type="ORF">SAMN02745704_02820</name>
</gene>
<comment type="subcellular location">
    <subcellularLocation>
        <location evidence="7">Cytoplasm</location>
    </subcellularLocation>
</comment>
<keyword evidence="3 7" id="KW-0805">Transcription regulation</keyword>
<dbReference type="Pfam" id="PF06971">
    <property type="entry name" value="Put_DNA-bind_N"/>
    <property type="match status" value="1"/>
</dbReference>
<dbReference type="OrthoDB" id="9784760at2"/>
<dbReference type="NCBIfam" id="NF003995">
    <property type="entry name" value="PRK05472.2-4"/>
    <property type="match status" value="1"/>
</dbReference>
<keyword evidence="1 7" id="KW-0963">Cytoplasm</keyword>
<organism evidence="9 10">
    <name type="scientific">Paucidesulfovibrio gracilis DSM 16080</name>
    <dbReference type="NCBI Taxonomy" id="1121449"/>
    <lineage>
        <taxon>Bacteria</taxon>
        <taxon>Pseudomonadati</taxon>
        <taxon>Thermodesulfobacteriota</taxon>
        <taxon>Desulfovibrionia</taxon>
        <taxon>Desulfovibrionales</taxon>
        <taxon>Desulfovibrionaceae</taxon>
        <taxon>Paucidesulfovibrio</taxon>
    </lineage>
</organism>
<keyword evidence="4 7" id="KW-0520">NAD</keyword>
<comment type="function">
    <text evidence="7">Modulates transcription in response to changes in cellular NADH/NAD(+) redox state.</text>
</comment>
<dbReference type="RefSeq" id="WP_078718360.1">
    <property type="nucleotide sequence ID" value="NZ_FUYC01000031.1"/>
</dbReference>
<feature type="domain" description="CoA-binding" evidence="8">
    <location>
        <begin position="84"/>
        <end position="185"/>
    </location>
</feature>
<dbReference type="InterPro" id="IPR003781">
    <property type="entry name" value="CoA-bd"/>
</dbReference>
<evidence type="ECO:0000256" key="6">
    <source>
        <dbReference type="ARBA" id="ARBA00023163"/>
    </source>
</evidence>
<evidence type="ECO:0000313" key="10">
    <source>
        <dbReference type="Proteomes" id="UP000190027"/>
    </source>
</evidence>
<proteinExistence type="inferred from homology"/>
<dbReference type="GO" id="GO:0045892">
    <property type="term" value="P:negative regulation of DNA-templated transcription"/>
    <property type="evidence" value="ECO:0007669"/>
    <property type="project" value="InterPro"/>
</dbReference>
<evidence type="ECO:0000259" key="8">
    <source>
        <dbReference type="SMART" id="SM00881"/>
    </source>
</evidence>
<dbReference type="InterPro" id="IPR022876">
    <property type="entry name" value="Tscrpt_rep_Rex"/>
</dbReference>
<evidence type="ECO:0000256" key="4">
    <source>
        <dbReference type="ARBA" id="ARBA00023027"/>
    </source>
</evidence>
<dbReference type="InterPro" id="IPR036388">
    <property type="entry name" value="WH-like_DNA-bd_sf"/>
</dbReference>
<dbReference type="PANTHER" id="PTHR35786">
    <property type="entry name" value="REDOX-SENSING TRANSCRIPTIONAL REPRESSOR REX"/>
    <property type="match status" value="1"/>
</dbReference>
<reference evidence="9 10" key="1">
    <citation type="submission" date="2017-02" db="EMBL/GenBank/DDBJ databases">
        <authorList>
            <person name="Peterson S.W."/>
        </authorList>
    </citation>
    <scope>NUCLEOTIDE SEQUENCE [LARGE SCALE GENOMIC DNA]</scope>
    <source>
        <strain evidence="9 10">DSM 16080</strain>
    </source>
</reference>
<dbReference type="GO" id="GO:0051775">
    <property type="term" value="P:response to redox state"/>
    <property type="evidence" value="ECO:0007669"/>
    <property type="project" value="InterPro"/>
</dbReference>
<accession>A0A1T4Y5P1</accession>
<comment type="subunit">
    <text evidence="7">Homodimer.</text>
</comment>
<dbReference type="NCBIfam" id="NF003994">
    <property type="entry name" value="PRK05472.2-3"/>
    <property type="match status" value="1"/>
</dbReference>
<dbReference type="GO" id="GO:0003700">
    <property type="term" value="F:DNA-binding transcription factor activity"/>
    <property type="evidence" value="ECO:0007669"/>
    <property type="project" value="UniProtKB-UniRule"/>
</dbReference>
<sequence length="217" mass="24149">MGRKSLKSEHIPKATIGRLAVYIQVLERLKSEGTDVISSENLAQACSVNSSQIRKDLAYFGEFGVRGVGYYVQELITSIKQSLGVDRIWNCCIVGVGNLGRALLRHGEFKSKGFNIKVAFDCDPYKIGEIVEGLEVICTRKTRNLVSEQKLEIGIITTPPERAQRAANYLVEAGIKGIINYAPSRIDVPDHIPLEYVDFIHHFYALAFHINLGRAAE</sequence>
<name>A0A1T4Y5P1_9BACT</name>
<dbReference type="Gene3D" id="1.10.10.10">
    <property type="entry name" value="Winged helix-like DNA-binding domain superfamily/Winged helix DNA-binding domain"/>
    <property type="match status" value="1"/>
</dbReference>
<dbReference type="SMART" id="SM00881">
    <property type="entry name" value="CoA_binding"/>
    <property type="match status" value="1"/>
</dbReference>
<dbReference type="InterPro" id="IPR036390">
    <property type="entry name" value="WH_DNA-bd_sf"/>
</dbReference>
<dbReference type="STRING" id="1121449.SAMN02745704_02820"/>
<dbReference type="InterPro" id="IPR036291">
    <property type="entry name" value="NAD(P)-bd_dom_sf"/>
</dbReference>
<keyword evidence="6 7" id="KW-0804">Transcription</keyword>
<dbReference type="NCBIfam" id="NF003993">
    <property type="entry name" value="PRK05472.2-2"/>
    <property type="match status" value="1"/>
</dbReference>
<dbReference type="InterPro" id="IPR009718">
    <property type="entry name" value="Rex_DNA-bd_C_dom"/>
</dbReference>
<dbReference type="GO" id="GO:0003677">
    <property type="term" value="F:DNA binding"/>
    <property type="evidence" value="ECO:0007669"/>
    <property type="project" value="UniProtKB-UniRule"/>
</dbReference>
<dbReference type="Pfam" id="PF02629">
    <property type="entry name" value="CoA_binding"/>
    <property type="match status" value="1"/>
</dbReference>
<evidence type="ECO:0000256" key="5">
    <source>
        <dbReference type="ARBA" id="ARBA00023125"/>
    </source>
</evidence>